<dbReference type="SUPFAM" id="SSF51206">
    <property type="entry name" value="cAMP-binding domain-like"/>
    <property type="match status" value="1"/>
</dbReference>
<dbReference type="Proteomes" id="UP001595805">
    <property type="component" value="Unassembled WGS sequence"/>
</dbReference>
<dbReference type="InterPro" id="IPR000595">
    <property type="entry name" value="cNMP-bd_dom"/>
</dbReference>
<dbReference type="CDD" id="cd00038">
    <property type="entry name" value="CAP_ED"/>
    <property type="match status" value="1"/>
</dbReference>
<name>A0ABV8AX42_9BACT</name>
<dbReference type="InterPro" id="IPR018490">
    <property type="entry name" value="cNMP-bd_dom_sf"/>
</dbReference>
<dbReference type="EMBL" id="JBHRZS010000007">
    <property type="protein sequence ID" value="MFC3881844.1"/>
    <property type="molecule type" value="Genomic_DNA"/>
</dbReference>
<protein>
    <submittedName>
        <fullName evidence="6">Crp/Fnr family transcriptional regulator</fullName>
    </submittedName>
</protein>
<dbReference type="Pfam" id="PF13545">
    <property type="entry name" value="HTH_Crp_2"/>
    <property type="match status" value="1"/>
</dbReference>
<keyword evidence="7" id="KW-1185">Reference proteome</keyword>
<keyword evidence="3" id="KW-0804">Transcription</keyword>
<dbReference type="PROSITE" id="PS51063">
    <property type="entry name" value="HTH_CRP_2"/>
    <property type="match status" value="1"/>
</dbReference>
<accession>A0ABV8AX42</accession>
<dbReference type="SUPFAM" id="SSF46785">
    <property type="entry name" value="Winged helix' DNA-binding domain"/>
    <property type="match status" value="1"/>
</dbReference>
<sequence>MITSIINYIPNPQRERTCLNTFSKGKRIYRQGDIAEGFYLLKSGSVKLQKMLPNGESTIIQIVTEGQIFGQKGFHQSKNAHHTHFAVALEENTTIEKISCISSLPEQWVDQILNHLAELAAINIARYERVITMEAEARICFYMKELAQRMGKRYGDETLLKVNLTHQEWALYTDTSRQTVTQTLSKLKREGLITYSRNRILFRNLETF</sequence>
<dbReference type="InterPro" id="IPR036390">
    <property type="entry name" value="WH_DNA-bd_sf"/>
</dbReference>
<evidence type="ECO:0000256" key="3">
    <source>
        <dbReference type="ARBA" id="ARBA00023163"/>
    </source>
</evidence>
<evidence type="ECO:0000256" key="2">
    <source>
        <dbReference type="ARBA" id="ARBA00023125"/>
    </source>
</evidence>
<dbReference type="PANTHER" id="PTHR24567:SF26">
    <property type="entry name" value="REGULATORY PROTEIN YEIL"/>
    <property type="match status" value="1"/>
</dbReference>
<organism evidence="6 7">
    <name type="scientific">Algoriphagus namhaensis</name>
    <dbReference type="NCBI Taxonomy" id="915353"/>
    <lineage>
        <taxon>Bacteria</taxon>
        <taxon>Pseudomonadati</taxon>
        <taxon>Bacteroidota</taxon>
        <taxon>Cytophagia</taxon>
        <taxon>Cytophagales</taxon>
        <taxon>Cyclobacteriaceae</taxon>
        <taxon>Algoriphagus</taxon>
    </lineage>
</organism>
<dbReference type="InterPro" id="IPR050397">
    <property type="entry name" value="Env_Response_Regulators"/>
</dbReference>
<proteinExistence type="predicted"/>
<keyword evidence="2" id="KW-0238">DNA-binding</keyword>
<comment type="caution">
    <text evidence="6">The sequence shown here is derived from an EMBL/GenBank/DDBJ whole genome shotgun (WGS) entry which is preliminary data.</text>
</comment>
<evidence type="ECO:0000313" key="6">
    <source>
        <dbReference type="EMBL" id="MFC3881844.1"/>
    </source>
</evidence>
<dbReference type="PANTHER" id="PTHR24567">
    <property type="entry name" value="CRP FAMILY TRANSCRIPTIONAL REGULATORY PROTEIN"/>
    <property type="match status" value="1"/>
</dbReference>
<evidence type="ECO:0000259" key="5">
    <source>
        <dbReference type="PROSITE" id="PS51063"/>
    </source>
</evidence>
<gene>
    <name evidence="6" type="ORF">ACFOSV_16735</name>
</gene>
<evidence type="ECO:0000313" key="7">
    <source>
        <dbReference type="Proteomes" id="UP001595805"/>
    </source>
</evidence>
<keyword evidence="1" id="KW-0805">Transcription regulation</keyword>
<dbReference type="Pfam" id="PF00027">
    <property type="entry name" value="cNMP_binding"/>
    <property type="match status" value="1"/>
</dbReference>
<dbReference type="InterPro" id="IPR014710">
    <property type="entry name" value="RmlC-like_jellyroll"/>
</dbReference>
<dbReference type="PROSITE" id="PS50042">
    <property type="entry name" value="CNMP_BINDING_3"/>
    <property type="match status" value="1"/>
</dbReference>
<evidence type="ECO:0000256" key="1">
    <source>
        <dbReference type="ARBA" id="ARBA00023015"/>
    </source>
</evidence>
<evidence type="ECO:0000259" key="4">
    <source>
        <dbReference type="PROSITE" id="PS50042"/>
    </source>
</evidence>
<reference evidence="7" key="1">
    <citation type="journal article" date="2019" name="Int. J. Syst. Evol. Microbiol.">
        <title>The Global Catalogue of Microorganisms (GCM) 10K type strain sequencing project: providing services to taxonomists for standard genome sequencing and annotation.</title>
        <authorList>
            <consortium name="The Broad Institute Genomics Platform"/>
            <consortium name="The Broad Institute Genome Sequencing Center for Infectious Disease"/>
            <person name="Wu L."/>
            <person name="Ma J."/>
        </authorList>
    </citation>
    <scope>NUCLEOTIDE SEQUENCE [LARGE SCALE GENOMIC DNA]</scope>
    <source>
        <strain evidence="7">CCUG 60523</strain>
    </source>
</reference>
<dbReference type="Gene3D" id="2.60.120.10">
    <property type="entry name" value="Jelly Rolls"/>
    <property type="match status" value="1"/>
</dbReference>
<feature type="domain" description="Cyclic nucleotide-binding" evidence="4">
    <location>
        <begin position="22"/>
        <end position="71"/>
    </location>
</feature>
<dbReference type="InterPro" id="IPR012318">
    <property type="entry name" value="HTH_CRP"/>
</dbReference>
<dbReference type="RefSeq" id="WP_377907194.1">
    <property type="nucleotide sequence ID" value="NZ_JBHRZS010000007.1"/>
</dbReference>
<feature type="domain" description="HTH crp-type" evidence="5">
    <location>
        <begin position="133"/>
        <end position="206"/>
    </location>
</feature>